<feature type="signal peptide" evidence="6">
    <location>
        <begin position="1"/>
        <end position="36"/>
    </location>
</feature>
<comment type="caution">
    <text evidence="8">The sequence shown here is derived from an EMBL/GenBank/DDBJ whole genome shotgun (WGS) entry which is preliminary data.</text>
</comment>
<dbReference type="EMBL" id="JACHJV010000001">
    <property type="protein sequence ID" value="MBB4922892.1"/>
    <property type="molecule type" value="Genomic_DNA"/>
</dbReference>
<feature type="domain" description="NlpC/P60" evidence="7">
    <location>
        <begin position="228"/>
        <end position="344"/>
    </location>
</feature>
<dbReference type="PANTHER" id="PTHR47359">
    <property type="entry name" value="PEPTIDOGLYCAN DL-ENDOPEPTIDASE CWLO"/>
    <property type="match status" value="1"/>
</dbReference>
<dbReference type="Gene3D" id="6.10.250.3150">
    <property type="match status" value="1"/>
</dbReference>
<evidence type="ECO:0000256" key="3">
    <source>
        <dbReference type="ARBA" id="ARBA00022801"/>
    </source>
</evidence>
<feature type="chain" id="PRO_5031171637" evidence="6">
    <location>
        <begin position="37"/>
        <end position="344"/>
    </location>
</feature>
<evidence type="ECO:0000313" key="8">
    <source>
        <dbReference type="EMBL" id="MBB4922892.1"/>
    </source>
</evidence>
<evidence type="ECO:0000256" key="5">
    <source>
        <dbReference type="SAM" id="Coils"/>
    </source>
</evidence>
<keyword evidence="6" id="KW-0732">Signal</keyword>
<dbReference type="Pfam" id="PF00877">
    <property type="entry name" value="NLPC_P60"/>
    <property type="match status" value="1"/>
</dbReference>
<feature type="coiled-coil region" evidence="5">
    <location>
        <begin position="42"/>
        <end position="97"/>
    </location>
</feature>
<comment type="similarity">
    <text evidence="1">Belongs to the peptidase C40 family.</text>
</comment>
<evidence type="ECO:0000256" key="1">
    <source>
        <dbReference type="ARBA" id="ARBA00007074"/>
    </source>
</evidence>
<evidence type="ECO:0000259" key="7">
    <source>
        <dbReference type="PROSITE" id="PS51935"/>
    </source>
</evidence>
<name>A0A7W7QZX0_KITKI</name>
<organism evidence="8 9">
    <name type="scientific">Kitasatospora kifunensis</name>
    <name type="common">Streptomyces kifunensis</name>
    <dbReference type="NCBI Taxonomy" id="58351"/>
    <lineage>
        <taxon>Bacteria</taxon>
        <taxon>Bacillati</taxon>
        <taxon>Actinomycetota</taxon>
        <taxon>Actinomycetes</taxon>
        <taxon>Kitasatosporales</taxon>
        <taxon>Streptomycetaceae</taxon>
        <taxon>Kitasatospora</taxon>
    </lineage>
</organism>
<dbReference type="Proteomes" id="UP000540506">
    <property type="component" value="Unassembled WGS sequence"/>
</dbReference>
<dbReference type="GO" id="GO:0006508">
    <property type="term" value="P:proteolysis"/>
    <property type="evidence" value="ECO:0007669"/>
    <property type="project" value="UniProtKB-KW"/>
</dbReference>
<evidence type="ECO:0000256" key="4">
    <source>
        <dbReference type="ARBA" id="ARBA00022807"/>
    </source>
</evidence>
<accession>A0A7W7QZX0</accession>
<dbReference type="PANTHER" id="PTHR47359:SF3">
    <property type="entry name" value="NLP_P60 DOMAIN-CONTAINING PROTEIN-RELATED"/>
    <property type="match status" value="1"/>
</dbReference>
<dbReference type="RefSeq" id="WP_184934992.1">
    <property type="nucleotide sequence ID" value="NZ_JACHJV010000001.1"/>
</dbReference>
<evidence type="ECO:0000256" key="6">
    <source>
        <dbReference type="SAM" id="SignalP"/>
    </source>
</evidence>
<dbReference type="AlphaFoldDB" id="A0A7W7QZX0"/>
<reference evidence="8 9" key="1">
    <citation type="submission" date="2020-08" db="EMBL/GenBank/DDBJ databases">
        <title>Sequencing the genomes of 1000 actinobacteria strains.</title>
        <authorList>
            <person name="Klenk H.-P."/>
        </authorList>
    </citation>
    <scope>NUCLEOTIDE SEQUENCE [LARGE SCALE GENOMIC DNA]</scope>
    <source>
        <strain evidence="8 9">DSM 41654</strain>
    </source>
</reference>
<dbReference type="InterPro" id="IPR051794">
    <property type="entry name" value="PG_Endopeptidase_C40"/>
</dbReference>
<feature type="coiled-coil region" evidence="5">
    <location>
        <begin position="144"/>
        <end position="199"/>
    </location>
</feature>
<dbReference type="GO" id="GO:0008234">
    <property type="term" value="F:cysteine-type peptidase activity"/>
    <property type="evidence" value="ECO:0007669"/>
    <property type="project" value="UniProtKB-KW"/>
</dbReference>
<protein>
    <submittedName>
        <fullName evidence="8">Cell wall-associated NlpC family hydrolase</fullName>
    </submittedName>
</protein>
<dbReference type="SUPFAM" id="SSF54001">
    <property type="entry name" value="Cysteine proteinases"/>
    <property type="match status" value="1"/>
</dbReference>
<keyword evidence="4" id="KW-0788">Thiol protease</keyword>
<sequence length="344" mass="36438">MASHRRPKQPSRARISVFTAAAATAVAISSQTGAWADPKPSIQDVKAQIDDLNNQQEAAAEKYDGAKERGDQLRQQASQLQDEVARTQDQLTQLQSGLAGVAGEQYRSGGIDPTVQLMLNSNPQNYLDQASSMQVATSTEADVLKSLQSEQRNLDQEKKEAADTLAQLDGATQQLNQAKADVQSKLAAAQKLLNSLSAADRASLAAADRASRSSARTDLGSLDLPAAAGYAGQAVQEALSRLGDSYVWGATGSTTFDCSGLMQWAYGQAGVSLPRTSQEQATVGTGVPSLSQAQPGDLVIFGSDRHHVGMYIGNGKMVHAPHTGDVVRIADVNTMGQSYIIRRV</sequence>
<dbReference type="Gene3D" id="3.90.1720.10">
    <property type="entry name" value="endopeptidase domain like (from Nostoc punctiforme)"/>
    <property type="match status" value="1"/>
</dbReference>
<keyword evidence="9" id="KW-1185">Reference proteome</keyword>
<dbReference type="PROSITE" id="PS51935">
    <property type="entry name" value="NLPC_P60"/>
    <property type="match status" value="1"/>
</dbReference>
<dbReference type="InterPro" id="IPR000064">
    <property type="entry name" value="NLP_P60_dom"/>
</dbReference>
<keyword evidence="3 8" id="KW-0378">Hydrolase</keyword>
<dbReference type="InterPro" id="IPR038765">
    <property type="entry name" value="Papain-like_cys_pep_sf"/>
</dbReference>
<gene>
    <name evidence="8" type="ORF">FHR34_001885</name>
</gene>
<proteinExistence type="inferred from homology"/>
<evidence type="ECO:0000256" key="2">
    <source>
        <dbReference type="ARBA" id="ARBA00022670"/>
    </source>
</evidence>
<keyword evidence="2" id="KW-0645">Protease</keyword>
<evidence type="ECO:0000313" key="9">
    <source>
        <dbReference type="Proteomes" id="UP000540506"/>
    </source>
</evidence>
<keyword evidence="5" id="KW-0175">Coiled coil</keyword>